<sequence>MSYRGKVILCGDAGVGKTSLLARYVDDLFSEEYIQTVGANFLIKEIDLSMIVDRLDIKNPKLKEDVKQKGFKLYFWDLGGQHDKLFSNEYYFVQAVGAFIVYDVINRESFDNIDFWISKLKELSGEIPFMIIGNKIDKKDERLVLFEDAEEKSDFYSVQYIETSAKSNENIDKAFESLSVQILNNLK</sequence>
<dbReference type="PROSITE" id="PS51419">
    <property type="entry name" value="RAB"/>
    <property type="match status" value="1"/>
</dbReference>
<dbReference type="InterPro" id="IPR027417">
    <property type="entry name" value="P-loop_NTPase"/>
</dbReference>
<dbReference type="SUPFAM" id="SSF52540">
    <property type="entry name" value="P-loop containing nucleoside triphosphate hydrolases"/>
    <property type="match status" value="1"/>
</dbReference>
<dbReference type="SMART" id="SM00173">
    <property type="entry name" value="RAS"/>
    <property type="match status" value="1"/>
</dbReference>
<dbReference type="GO" id="GO:0005525">
    <property type="term" value="F:GTP binding"/>
    <property type="evidence" value="ECO:0007669"/>
    <property type="project" value="InterPro"/>
</dbReference>
<dbReference type="NCBIfam" id="TIGR00231">
    <property type="entry name" value="small_GTP"/>
    <property type="match status" value="1"/>
</dbReference>
<dbReference type="AlphaFoldDB" id="X1AAV2"/>
<dbReference type="InterPro" id="IPR005225">
    <property type="entry name" value="Small_GTP-bd"/>
</dbReference>
<dbReference type="CDD" id="cd00154">
    <property type="entry name" value="Rab"/>
    <property type="match status" value="1"/>
</dbReference>
<protein>
    <recommendedName>
        <fullName evidence="3">GTP-binding protein</fullName>
    </recommendedName>
</protein>
<proteinExistence type="predicted"/>
<evidence type="ECO:0008006" key="3">
    <source>
        <dbReference type="Google" id="ProtNLM"/>
    </source>
</evidence>
<accession>X1AAV2</accession>
<dbReference type="SMART" id="SM00175">
    <property type="entry name" value="RAB"/>
    <property type="match status" value="1"/>
</dbReference>
<dbReference type="PROSITE" id="PS51421">
    <property type="entry name" value="RAS"/>
    <property type="match status" value="1"/>
</dbReference>
<dbReference type="EMBL" id="BART01007396">
    <property type="protein sequence ID" value="GAG57266.1"/>
    <property type="molecule type" value="Genomic_DNA"/>
</dbReference>
<dbReference type="PANTHER" id="PTHR47978">
    <property type="match status" value="1"/>
</dbReference>
<reference evidence="2" key="1">
    <citation type="journal article" date="2014" name="Front. Microbiol.">
        <title>High frequency of phylogenetically diverse reductive dehalogenase-homologous genes in deep subseafloor sedimentary metagenomes.</title>
        <authorList>
            <person name="Kawai M."/>
            <person name="Futagami T."/>
            <person name="Toyoda A."/>
            <person name="Takaki Y."/>
            <person name="Nishi S."/>
            <person name="Hori S."/>
            <person name="Arai W."/>
            <person name="Tsubouchi T."/>
            <person name="Morono Y."/>
            <person name="Uchiyama I."/>
            <person name="Ito T."/>
            <person name="Fujiyama A."/>
            <person name="Inagaki F."/>
            <person name="Takami H."/>
        </authorList>
    </citation>
    <scope>NUCLEOTIDE SEQUENCE</scope>
    <source>
        <strain evidence="2">Expedition CK06-06</strain>
    </source>
</reference>
<evidence type="ECO:0000256" key="1">
    <source>
        <dbReference type="ARBA" id="ARBA00022741"/>
    </source>
</evidence>
<name>X1AAV2_9ZZZZ</name>
<dbReference type="GO" id="GO:0003924">
    <property type="term" value="F:GTPase activity"/>
    <property type="evidence" value="ECO:0007669"/>
    <property type="project" value="InterPro"/>
</dbReference>
<dbReference type="SMART" id="SM00174">
    <property type="entry name" value="RHO"/>
    <property type="match status" value="1"/>
</dbReference>
<dbReference type="InterPro" id="IPR001806">
    <property type="entry name" value="Small_GTPase"/>
</dbReference>
<dbReference type="PRINTS" id="PR00449">
    <property type="entry name" value="RASTRNSFRMNG"/>
</dbReference>
<organism evidence="2">
    <name type="scientific">marine sediment metagenome</name>
    <dbReference type="NCBI Taxonomy" id="412755"/>
    <lineage>
        <taxon>unclassified sequences</taxon>
        <taxon>metagenomes</taxon>
        <taxon>ecological metagenomes</taxon>
    </lineage>
</organism>
<gene>
    <name evidence="2" type="ORF">S01H4_16834</name>
</gene>
<evidence type="ECO:0000313" key="2">
    <source>
        <dbReference type="EMBL" id="GAG57266.1"/>
    </source>
</evidence>
<dbReference type="Pfam" id="PF00071">
    <property type="entry name" value="Ras"/>
    <property type="match status" value="1"/>
</dbReference>
<dbReference type="Gene3D" id="3.40.50.300">
    <property type="entry name" value="P-loop containing nucleotide triphosphate hydrolases"/>
    <property type="match status" value="1"/>
</dbReference>
<keyword evidence="1" id="KW-0547">Nucleotide-binding</keyword>
<comment type="caution">
    <text evidence="2">The sequence shown here is derived from an EMBL/GenBank/DDBJ whole genome shotgun (WGS) entry which is preliminary data.</text>
</comment>